<dbReference type="EMBL" id="GEEE01024211">
    <property type="protein sequence ID" value="JAP39014.1"/>
    <property type="molecule type" value="Transcribed_RNA"/>
</dbReference>
<protein>
    <submittedName>
        <fullName evidence="1">Uncharacterized protein</fullName>
    </submittedName>
</protein>
<sequence length="126" mass="14743">AYLHFYALIQWVLEFSTAKRCKRNWVLNFFKKNSANIYYYPKNPISRSKKVDSRYKEGTNRERKNNSCESCSALKLTEQNADALNMQNISFCDQSGNENYVVTCIRNSIVLLAQIKDALYKVTETY</sequence>
<accession>A0A0X3NGA7</accession>
<reference evidence="1" key="1">
    <citation type="submission" date="2016-01" db="EMBL/GenBank/DDBJ databases">
        <title>Reference transcriptome for the parasite Schistocephalus solidus: insights into the molecular evolution of parasitism.</title>
        <authorList>
            <person name="Hebert F.O."/>
            <person name="Grambauer S."/>
            <person name="Barber I."/>
            <person name="Landry C.R."/>
            <person name="Aubin-Horth N."/>
        </authorList>
    </citation>
    <scope>NUCLEOTIDE SEQUENCE</scope>
</reference>
<gene>
    <name evidence="1" type="ORF">TR118959</name>
</gene>
<name>A0A0X3NGA7_SCHSO</name>
<feature type="non-terminal residue" evidence="1">
    <location>
        <position position="1"/>
    </location>
</feature>
<organism evidence="1">
    <name type="scientific">Schistocephalus solidus</name>
    <name type="common">Tapeworm</name>
    <dbReference type="NCBI Taxonomy" id="70667"/>
    <lineage>
        <taxon>Eukaryota</taxon>
        <taxon>Metazoa</taxon>
        <taxon>Spiralia</taxon>
        <taxon>Lophotrochozoa</taxon>
        <taxon>Platyhelminthes</taxon>
        <taxon>Cestoda</taxon>
        <taxon>Eucestoda</taxon>
        <taxon>Diphyllobothriidea</taxon>
        <taxon>Diphyllobothriidae</taxon>
        <taxon>Schistocephalus</taxon>
    </lineage>
</organism>
<dbReference type="AlphaFoldDB" id="A0A0X3NGA7"/>
<evidence type="ECO:0000313" key="1">
    <source>
        <dbReference type="EMBL" id="JAP39014.1"/>
    </source>
</evidence>
<proteinExistence type="predicted"/>